<dbReference type="SUPFAM" id="SSF117281">
    <property type="entry name" value="Kelch motif"/>
    <property type="match status" value="2"/>
</dbReference>
<dbReference type="Gene3D" id="2.120.10.80">
    <property type="entry name" value="Kelch-type beta propeller"/>
    <property type="match status" value="5"/>
</dbReference>
<evidence type="ECO:0000313" key="1">
    <source>
        <dbReference type="EMBL" id="MBP1468061.1"/>
    </source>
</evidence>
<dbReference type="Proteomes" id="UP001193081">
    <property type="component" value="Unassembled WGS sequence"/>
</dbReference>
<dbReference type="RefSeq" id="WP_135480437.1">
    <property type="nucleotide sequence ID" value="NZ_SIJK02000054.1"/>
</dbReference>
<dbReference type="Gene3D" id="2.60.40.680">
    <property type="match status" value="1"/>
</dbReference>
<dbReference type="CDD" id="cd14254">
    <property type="entry name" value="Dockerin_II"/>
    <property type="match status" value="1"/>
</dbReference>
<reference evidence="1 2" key="1">
    <citation type="submission" date="2021-03" db="EMBL/GenBank/DDBJ databases">
        <authorList>
            <person name="Grouzdev D.S."/>
        </authorList>
    </citation>
    <scope>NUCLEOTIDE SEQUENCE [LARGE SCALE GENOMIC DNA]</scope>
    <source>
        <strain evidence="1 2">M50-1</strain>
    </source>
</reference>
<dbReference type="InterPro" id="IPR005077">
    <property type="entry name" value="Peptidase_C11"/>
</dbReference>
<dbReference type="InterPro" id="IPR008965">
    <property type="entry name" value="CBM2/CBM3_carb-bd_dom_sf"/>
</dbReference>
<evidence type="ECO:0008006" key="3">
    <source>
        <dbReference type="Google" id="ProtNLM"/>
    </source>
</evidence>
<dbReference type="InterPro" id="IPR015915">
    <property type="entry name" value="Kelch-typ_b-propeller"/>
</dbReference>
<dbReference type="InterPro" id="IPR036439">
    <property type="entry name" value="Dockerin_dom_sf"/>
</dbReference>
<dbReference type="Pfam" id="PF24681">
    <property type="entry name" value="Kelch_KLHDC2_KLHL20_DRC7"/>
    <property type="match status" value="1"/>
</dbReference>
<dbReference type="PROSITE" id="PS00018">
    <property type="entry name" value="EF_HAND_1"/>
    <property type="match status" value="1"/>
</dbReference>
<name>A0ABS4DF55_9CHLR</name>
<dbReference type="EMBL" id="SIJK02000054">
    <property type="protein sequence ID" value="MBP1468061.1"/>
    <property type="molecule type" value="Genomic_DNA"/>
</dbReference>
<accession>A0ABS4DF55</accession>
<dbReference type="InterPro" id="IPR011043">
    <property type="entry name" value="Gal_Oxase/kelch_b-propeller"/>
</dbReference>
<dbReference type="Pfam" id="PF03415">
    <property type="entry name" value="Peptidase_C11"/>
    <property type="match status" value="1"/>
</dbReference>
<organism evidence="1 2">
    <name type="scientific">Candidatus Chloroploca mongolica</name>
    <dbReference type="NCBI Taxonomy" id="2528176"/>
    <lineage>
        <taxon>Bacteria</taxon>
        <taxon>Bacillati</taxon>
        <taxon>Chloroflexota</taxon>
        <taxon>Chloroflexia</taxon>
        <taxon>Chloroflexales</taxon>
        <taxon>Chloroflexineae</taxon>
        <taxon>Oscillochloridaceae</taxon>
        <taxon>Candidatus Chloroploca</taxon>
    </lineage>
</organism>
<dbReference type="InterPro" id="IPR002105">
    <property type="entry name" value="Dockerin_1_rpt"/>
</dbReference>
<evidence type="ECO:0000313" key="2">
    <source>
        <dbReference type="Proteomes" id="UP001193081"/>
    </source>
</evidence>
<dbReference type="SUPFAM" id="SSF63446">
    <property type="entry name" value="Type I dockerin domain"/>
    <property type="match status" value="1"/>
</dbReference>
<protein>
    <recommendedName>
        <fullName evidence="3">Dockerin domain-containing protein</fullName>
    </recommendedName>
</protein>
<gene>
    <name evidence="1" type="ORF">EYB53_020275</name>
</gene>
<dbReference type="Gene3D" id="2.60.40.4130">
    <property type="match status" value="1"/>
</dbReference>
<dbReference type="PANTHER" id="PTHR37835">
    <property type="entry name" value="ALPHA-CLOSTRIPAIN"/>
    <property type="match status" value="1"/>
</dbReference>
<sequence length="1929" mass="209084">MRRSTHPASLLLLITLLIVLLSSPFTTSATVQGVPEEGPPPVDQQVAATADQAMMPLAAPLAPPPLPRSCIRGAALDSFAAVICCVSGYVYLNGVPIAGAEVTISVGDRTLTTQTQRGEAGGLPFFAALLSDNLGDSSALQAEPGDTVTITASADGQSKSVSFIAQEGGQQVDVVLPRLAFESNWARGERPTPNFKAAAMAYDATRKRIILFGGLERQGSVDVPLAETRAWDGRSWMRLAPMVVPPARSGHTMAYDVARQRIILFGGTGSGGVALTDTWEWDGTIWRESVIPTPPALSGRAAMAYDSARNRVLLVGADAANPTDFGVWAWDGATWMRQPATIPAPARTGFDLAYDAERDRLVLFGGLRASVLQQDIWEYNGATWARAYPLTMPSARSGHAMSYDPVRGQVLLVGGVDAGGKPLEDSWAWDGETWAELRVDLPPRAGALLTYDSTRQVPVLAGGYSDAAARIYPGETWELDDIDWNQRSPRVSPAARYDYQMAYQQERKRAVLFSGRMSLARPEDTWEWDGVTWTQRTPPVSAPYTAYGAMVYDEVHHYVLMFGGQQSAASPKAANTTWVWDGYTWRQVFPVASPSPRIDHQMIYDKLHQRIVLFGGKTATFTQLNDTWLWDGTTWTDASPSTSPPKQNYKPLMAYNEANQQTIFLEIVNNQSPSKVMTWDGTNWTEQNPTLKVRCFLDCGAMVYDRIRQRVVVLLETSPTTVWEWDGVNWAILERTSRPAGQDLTGLLLLPGNQGMALFGRHTDTASTLNMAWLWDGSTWREQPDDSVVPTALSAAALDYTSDGLSLLFGGRAQDGSLSGRTFHWQGSHWLQLDPDTVPPPRQAHQIARNSDGSQLLMFGGTGAGNVALDDTWLWDGADWHLQAPASRPPARSAYSLTFDTRRNVWVLFGGASASGAYLDDTWEYDGTTWRQINVEGTPPTRAGATLTYDQRRGVAVLVGGQRGSGLLADVWEYDGTTWTNATPAQPLVARTGHGAAYDRDRGVIVVIGGRDDAGVRGDTWEWDGEVWRERLATTPMSTRQRMVVAYDAYRGEVVAFGGENDAGILLGDTWLHQASGSYAKPIPIATINRILPRDARQGVDTIRFEGTGADSDATDVISAYRWMLNGSVITTERSFSRAAADLPVGVHTISFAVQDDEGDWSPTVEQQIIIRDGGGGGYGTQSWTLLIYAAADNNLDPWMGENAALNGMLYRLQKAGPQANVQVAVLYDGPRVNDTRRYTLDAAGNWARTDLIEARMDEPGTLRDFLTWGFTSLPATDHYALAIVDHANGIVGIAQDETSKGETTPTPFLTSLEVRAALIEATDDGARKLDLLFYDACSFGLFENAAIAAGLADFVVASANTAWGIFAYDHYRQMLGQASDPRDAAVKIAQHYATAINAEALPYTIAAFDLGHFAELEAALSALGQSLLNYVEADRDPRRQALRELRSTVQKYDSGQGSPFEPDNEDSYVDIVDLAQKLRDGIPDSAVQAAAERVLAVAEPSNQRFVAYSSRASRSFQYVDVYQGGERTYNVQLDNAHGLGLFYPPRSSSTSDSAFMNYVGHRLFHITRDNGWTRFLAQGLLAQQGNDPPPLVSDVLMPPFIPPNPDASDGMDVTVEVSLEGEPGVPDPRLSLPLTVSLRTAGSTTPVYRATPTLDQAGRFRIDSLAPATYTLSVKHPQTLRVEVTQELTGTEATIAIGPLPSGDANNDNRISLLDFSVLATTFGRSSGSVGYDGRADFNGDSIINLRDFSLLAKHFGKVGAEASPPAEFRASRPAVRAQQVVPNLTAGAIVTLNVAVNAPATGLDGAAATLVFDPNVLEVLAVTGDTTLEHPLQQVVDPIAGRIILARGTLASQLPTGEVQLAQIKVRARTDAAATSITLVDDGEHGQSVVTARGHVVPLAATEWRLTLSPAKHTVYLPVAIRAATTR</sequence>
<dbReference type="Pfam" id="PF00404">
    <property type="entry name" value="Dockerin_1"/>
    <property type="match status" value="1"/>
</dbReference>
<keyword evidence="2" id="KW-1185">Reference proteome</keyword>
<comment type="caution">
    <text evidence="1">The sequence shown here is derived from an EMBL/GenBank/DDBJ whole genome shotgun (WGS) entry which is preliminary data.</text>
</comment>
<proteinExistence type="predicted"/>
<dbReference type="Gene3D" id="3.40.50.11970">
    <property type="match status" value="1"/>
</dbReference>
<dbReference type="SUPFAM" id="SSF50965">
    <property type="entry name" value="Galactose oxidase, central domain"/>
    <property type="match status" value="1"/>
</dbReference>
<dbReference type="SUPFAM" id="SSF49384">
    <property type="entry name" value="Carbohydrate-binding domain"/>
    <property type="match status" value="1"/>
</dbReference>
<dbReference type="CDD" id="cd08547">
    <property type="entry name" value="Type_II_cohesin"/>
    <property type="match status" value="1"/>
</dbReference>
<dbReference type="PROSITE" id="PS00448">
    <property type="entry name" value="CLOS_CELLULOSOME_RPT"/>
    <property type="match status" value="1"/>
</dbReference>
<dbReference type="PANTHER" id="PTHR37835:SF1">
    <property type="entry name" value="ALPHA-CLOSTRIPAIN"/>
    <property type="match status" value="1"/>
</dbReference>
<dbReference type="InterPro" id="IPR018247">
    <property type="entry name" value="EF_Hand_1_Ca_BS"/>
</dbReference>